<protein>
    <submittedName>
        <fullName evidence="1">Uncharacterized protein</fullName>
    </submittedName>
</protein>
<gene>
    <name evidence="1" type="ORF">METZ01_LOCUS165668</name>
</gene>
<dbReference type="GO" id="GO:0050897">
    <property type="term" value="F:cobalt ion binding"/>
    <property type="evidence" value="ECO:0007669"/>
    <property type="project" value="InterPro"/>
</dbReference>
<dbReference type="GO" id="GO:0016636">
    <property type="term" value="F:oxidoreductase activity, acting on the CH-CH group of donors, iron-sulfur protein as acceptor"/>
    <property type="evidence" value="ECO:0007669"/>
    <property type="project" value="InterPro"/>
</dbReference>
<dbReference type="EMBL" id="UINC01029682">
    <property type="protein sequence ID" value="SVB12814.1"/>
    <property type="molecule type" value="Genomic_DNA"/>
</dbReference>
<dbReference type="Gene3D" id="3.40.1500.20">
    <property type="match status" value="1"/>
</dbReference>
<sequence>MFHLCIFPHVYNPAPIFGVDVIAGKKIVSGAFHDFSKTGDDQHYMMNWFAHKVKPYDWTSTRELPEWAQNIFSPSMIAVSRTKNESDYINFVELAQDTLVYYLSELEHTNDELIFRDEPLSDYTKDQNWYCKNQKENPHTPRVMGNFCDSEETVHKFIHECLFPEI</sequence>
<accession>A0A382BGM7</accession>
<proteinExistence type="predicted"/>
<dbReference type="InterPro" id="IPR009249">
    <property type="entry name" value="Ferredoxin-dep_bilin_Rdtase"/>
</dbReference>
<dbReference type="AlphaFoldDB" id="A0A382BGM7"/>
<dbReference type="Pfam" id="PF05996">
    <property type="entry name" value="Fe_bilin_red"/>
    <property type="match status" value="1"/>
</dbReference>
<dbReference type="GO" id="GO:0010024">
    <property type="term" value="P:phytochromobilin biosynthetic process"/>
    <property type="evidence" value="ECO:0007669"/>
    <property type="project" value="InterPro"/>
</dbReference>
<evidence type="ECO:0000313" key="1">
    <source>
        <dbReference type="EMBL" id="SVB12814.1"/>
    </source>
</evidence>
<reference evidence="1" key="1">
    <citation type="submission" date="2018-05" db="EMBL/GenBank/DDBJ databases">
        <authorList>
            <person name="Lanie J.A."/>
            <person name="Ng W.-L."/>
            <person name="Kazmierczak K.M."/>
            <person name="Andrzejewski T.M."/>
            <person name="Davidsen T.M."/>
            <person name="Wayne K.J."/>
            <person name="Tettelin H."/>
            <person name="Glass J.I."/>
            <person name="Rusch D."/>
            <person name="Podicherti R."/>
            <person name="Tsui H.-C.T."/>
            <person name="Winkler M.E."/>
        </authorList>
    </citation>
    <scope>NUCLEOTIDE SEQUENCE</scope>
</reference>
<organism evidence="1">
    <name type="scientific">marine metagenome</name>
    <dbReference type="NCBI Taxonomy" id="408172"/>
    <lineage>
        <taxon>unclassified sequences</taxon>
        <taxon>metagenomes</taxon>
        <taxon>ecological metagenomes</taxon>
    </lineage>
</organism>
<name>A0A382BGM7_9ZZZZ</name>